<evidence type="ECO:0000256" key="4">
    <source>
        <dbReference type="ARBA" id="ARBA00008704"/>
    </source>
</evidence>
<protein>
    <recommendedName>
        <fullName evidence="5">RING-type E3 ubiquitin transferase</fullName>
        <ecNumber evidence="5">2.3.2.27</ecNumber>
    </recommendedName>
</protein>
<dbReference type="PANTHER" id="PTHR23350">
    <property type="entry name" value="PEROXISOME ASSEMBLY PROTEIN 10"/>
    <property type="match status" value="1"/>
</dbReference>
<evidence type="ECO:0000256" key="16">
    <source>
        <dbReference type="ARBA" id="ARBA00023136"/>
    </source>
</evidence>
<dbReference type="InterPro" id="IPR013083">
    <property type="entry name" value="Znf_RING/FYVE/PHD"/>
</dbReference>
<dbReference type="STRING" id="1764295.A0A5B8MKD1"/>
<keyword evidence="10" id="KW-0479">Metal-binding</keyword>
<evidence type="ECO:0000256" key="8">
    <source>
        <dbReference type="ARBA" id="ARBA00022679"/>
    </source>
</evidence>
<keyword evidence="8" id="KW-0808">Transferase</keyword>
<evidence type="ECO:0000256" key="17">
    <source>
        <dbReference type="ARBA" id="ARBA00023140"/>
    </source>
</evidence>
<keyword evidence="16" id="KW-0472">Membrane</keyword>
<dbReference type="SMART" id="SM00184">
    <property type="entry name" value="RING"/>
    <property type="match status" value="1"/>
</dbReference>
<evidence type="ECO:0000256" key="2">
    <source>
        <dbReference type="ARBA" id="ARBA00004585"/>
    </source>
</evidence>
<keyword evidence="17" id="KW-0576">Peroxisome</keyword>
<evidence type="ECO:0000256" key="15">
    <source>
        <dbReference type="ARBA" id="ARBA00022989"/>
    </source>
</evidence>
<accession>A0A5B8MKD1</accession>
<evidence type="ECO:0000256" key="18">
    <source>
        <dbReference type="PROSITE-ProRule" id="PRU00175"/>
    </source>
</evidence>
<dbReference type="AlphaFoldDB" id="A0A5B8MKD1"/>
<comment type="similarity">
    <text evidence="4">Belongs to the pex2/pex10/pex12 family.</text>
</comment>
<dbReference type="CDD" id="cd16527">
    <property type="entry name" value="RING-HC_PEX10"/>
    <property type="match status" value="1"/>
</dbReference>
<keyword evidence="12" id="KW-0833">Ubl conjugation pathway</keyword>
<dbReference type="EC" id="2.3.2.27" evidence="5"/>
<dbReference type="Gene3D" id="3.30.40.10">
    <property type="entry name" value="Zinc/RING finger domain, C3HC4 (zinc finger)"/>
    <property type="match status" value="1"/>
</dbReference>
<dbReference type="InterPro" id="IPR006845">
    <property type="entry name" value="Pex_N"/>
</dbReference>
<proteinExistence type="inferred from homology"/>
<dbReference type="PROSITE" id="PS50089">
    <property type="entry name" value="ZF_RING_2"/>
    <property type="match status" value="1"/>
</dbReference>
<evidence type="ECO:0000256" key="13">
    <source>
        <dbReference type="ARBA" id="ARBA00022833"/>
    </source>
</evidence>
<evidence type="ECO:0000313" key="20">
    <source>
        <dbReference type="EMBL" id="QDZ20721.1"/>
    </source>
</evidence>
<dbReference type="GO" id="GO:0061630">
    <property type="term" value="F:ubiquitin protein ligase activity"/>
    <property type="evidence" value="ECO:0007669"/>
    <property type="project" value="UniProtKB-EC"/>
</dbReference>
<evidence type="ECO:0000313" key="21">
    <source>
        <dbReference type="Proteomes" id="UP000316726"/>
    </source>
</evidence>
<dbReference type="InterPro" id="IPR025654">
    <property type="entry name" value="PEX2/10"/>
</dbReference>
<evidence type="ECO:0000256" key="6">
    <source>
        <dbReference type="ARBA" id="ARBA00022448"/>
    </source>
</evidence>
<keyword evidence="9" id="KW-0812">Transmembrane</keyword>
<keyword evidence="21" id="KW-1185">Reference proteome</keyword>
<keyword evidence="13" id="KW-0862">Zinc</keyword>
<evidence type="ECO:0000256" key="14">
    <source>
        <dbReference type="ARBA" id="ARBA00022927"/>
    </source>
</evidence>
<dbReference type="SUPFAM" id="SSF57850">
    <property type="entry name" value="RING/U-box"/>
    <property type="match status" value="1"/>
</dbReference>
<dbReference type="Proteomes" id="UP000316726">
    <property type="component" value="Chromosome 4"/>
</dbReference>
<dbReference type="InterPro" id="IPR001841">
    <property type="entry name" value="Znf_RING"/>
</dbReference>
<feature type="domain" description="RING-type" evidence="19">
    <location>
        <begin position="270"/>
        <end position="308"/>
    </location>
</feature>
<comment type="pathway">
    <text evidence="3">Protein modification; protein ubiquitination.</text>
</comment>
<comment type="subcellular location">
    <subcellularLocation>
        <location evidence="2">Peroxisome membrane</location>
        <topology evidence="2">Multi-pass membrane protein</topology>
    </subcellularLocation>
</comment>
<keyword evidence="6" id="KW-0813">Transport</keyword>
<sequence>MAGGGGGLAHLPLASRRQIYRSLQKDKAYGKLLFKEIEGVVNAVVGAANATNYKAEAEAIVDLCYEALARNSRNQTLGQEDCDLLPMWHPSGQIPSKSRLGLLVLFRIGLPYSAGKLYSSSTGIMSLATPAYRSLRGLVGGRFLPQLSSYELSSALFGILQAAERGCLLVFFLNGLFPQLAYRLSRVSFFSYDEISKTERQPHYRILGWFLILAEFFKYVERRHSASESLESDGQGGSEGNLKFFSNKEKSERAPASQSSDAALEHEAKCPLCLSNVEFPTSTPCGHVFCWSCILHWCNQKEECPLCRSGADTRDLVCMHHIHI</sequence>
<evidence type="ECO:0000256" key="7">
    <source>
        <dbReference type="ARBA" id="ARBA00022593"/>
    </source>
</evidence>
<dbReference type="GO" id="GO:0008270">
    <property type="term" value="F:zinc ion binding"/>
    <property type="evidence" value="ECO:0007669"/>
    <property type="project" value="UniProtKB-KW"/>
</dbReference>
<reference evidence="20 21" key="1">
    <citation type="submission" date="2018-07" db="EMBL/GenBank/DDBJ databases">
        <title>The complete nuclear genome of the prasinophyte Chloropicon primus (CCMP1205).</title>
        <authorList>
            <person name="Pombert J.-F."/>
            <person name="Otis C."/>
            <person name="Turmel M."/>
            <person name="Lemieux C."/>
        </authorList>
    </citation>
    <scope>NUCLEOTIDE SEQUENCE [LARGE SCALE GENOMIC DNA]</scope>
    <source>
        <strain evidence="20 21">CCMP1205</strain>
    </source>
</reference>
<dbReference type="Pfam" id="PF04757">
    <property type="entry name" value="Pex2_Pex12"/>
    <property type="match status" value="1"/>
</dbReference>
<keyword evidence="7" id="KW-0962">Peroxisome biogenesis</keyword>
<evidence type="ECO:0000259" key="19">
    <source>
        <dbReference type="PROSITE" id="PS50089"/>
    </source>
</evidence>
<comment type="catalytic activity">
    <reaction evidence="1">
        <text>S-ubiquitinyl-[E2 ubiquitin-conjugating enzyme]-L-cysteine + [acceptor protein]-L-lysine = [E2 ubiquitin-conjugating enzyme]-L-cysteine + N(6)-ubiquitinyl-[acceptor protein]-L-lysine.</text>
        <dbReference type="EC" id="2.3.2.27"/>
    </reaction>
</comment>
<dbReference type="GO" id="GO:0016558">
    <property type="term" value="P:protein import into peroxisome matrix"/>
    <property type="evidence" value="ECO:0007669"/>
    <property type="project" value="InterPro"/>
</dbReference>
<organism evidence="20 21">
    <name type="scientific">Chloropicon primus</name>
    <dbReference type="NCBI Taxonomy" id="1764295"/>
    <lineage>
        <taxon>Eukaryota</taxon>
        <taxon>Viridiplantae</taxon>
        <taxon>Chlorophyta</taxon>
        <taxon>Chloropicophyceae</taxon>
        <taxon>Chloropicales</taxon>
        <taxon>Chloropicaceae</taxon>
        <taxon>Chloropicon</taxon>
    </lineage>
</organism>
<dbReference type="PROSITE" id="PS00518">
    <property type="entry name" value="ZF_RING_1"/>
    <property type="match status" value="1"/>
</dbReference>
<dbReference type="InterPro" id="IPR017907">
    <property type="entry name" value="Znf_RING_CS"/>
</dbReference>
<evidence type="ECO:0000256" key="3">
    <source>
        <dbReference type="ARBA" id="ARBA00004906"/>
    </source>
</evidence>
<name>A0A5B8MKD1_9CHLO</name>
<evidence type="ECO:0000256" key="11">
    <source>
        <dbReference type="ARBA" id="ARBA00022771"/>
    </source>
</evidence>
<dbReference type="PANTHER" id="PTHR23350:SF0">
    <property type="entry name" value="PEROXISOME BIOGENESIS FACTOR 10"/>
    <property type="match status" value="1"/>
</dbReference>
<evidence type="ECO:0000256" key="1">
    <source>
        <dbReference type="ARBA" id="ARBA00000900"/>
    </source>
</evidence>
<dbReference type="Pfam" id="PF13639">
    <property type="entry name" value="zf-RING_2"/>
    <property type="match status" value="1"/>
</dbReference>
<dbReference type="OrthoDB" id="6270329at2759"/>
<keyword evidence="11 18" id="KW-0863">Zinc-finger</keyword>
<evidence type="ECO:0000256" key="9">
    <source>
        <dbReference type="ARBA" id="ARBA00022692"/>
    </source>
</evidence>
<evidence type="ECO:0000256" key="12">
    <source>
        <dbReference type="ARBA" id="ARBA00022786"/>
    </source>
</evidence>
<evidence type="ECO:0000256" key="5">
    <source>
        <dbReference type="ARBA" id="ARBA00012483"/>
    </source>
</evidence>
<dbReference type="EMBL" id="CP031037">
    <property type="protein sequence ID" value="QDZ20721.1"/>
    <property type="molecule type" value="Genomic_DNA"/>
</dbReference>
<keyword evidence="14" id="KW-0653">Protein transport</keyword>
<keyword evidence="15" id="KW-1133">Transmembrane helix</keyword>
<evidence type="ECO:0000256" key="10">
    <source>
        <dbReference type="ARBA" id="ARBA00022723"/>
    </source>
</evidence>
<dbReference type="GO" id="GO:0005778">
    <property type="term" value="C:peroxisomal membrane"/>
    <property type="evidence" value="ECO:0007669"/>
    <property type="project" value="UniProtKB-SubCell"/>
</dbReference>
<gene>
    <name evidence="20" type="ORF">A3770_04p32390</name>
</gene>